<evidence type="ECO:0000313" key="1">
    <source>
        <dbReference type="EMBL" id="GEU45739.1"/>
    </source>
</evidence>
<dbReference type="AlphaFoldDB" id="A0A6L2K9V0"/>
<name>A0A6L2K9V0_TANCI</name>
<protein>
    <recommendedName>
        <fullName evidence="2">Eukaryotic translation initiation factor 3 subunit G N-terminal domain-containing protein</fullName>
    </recommendedName>
</protein>
<accession>A0A6L2K9V0</accession>
<gene>
    <name evidence="1" type="ORF">Tci_017717</name>
</gene>
<comment type="caution">
    <text evidence="1">The sequence shown here is derived from an EMBL/GenBank/DDBJ whole genome shotgun (WGS) entry which is preliminary data.</text>
</comment>
<evidence type="ECO:0008006" key="2">
    <source>
        <dbReference type="Google" id="ProtNLM"/>
    </source>
</evidence>
<reference evidence="1" key="1">
    <citation type="journal article" date="2019" name="Sci. Rep.">
        <title>Draft genome of Tanacetum cinerariifolium, the natural source of mosquito coil.</title>
        <authorList>
            <person name="Yamashiro T."/>
            <person name="Shiraishi A."/>
            <person name="Satake H."/>
            <person name="Nakayama K."/>
        </authorList>
    </citation>
    <scope>NUCLEOTIDE SEQUENCE</scope>
</reference>
<proteinExistence type="predicted"/>
<dbReference type="EMBL" id="BKCJ010002028">
    <property type="protein sequence ID" value="GEU45739.1"/>
    <property type="molecule type" value="Genomic_DNA"/>
</dbReference>
<sequence>MARSTNTSDGLAITQAQLYNLGREIKKVNERVYVAQVGCKSCGRPHYTKDCPLKEEGKTLEEAYYSQYRVSFPQRGRYRAAALRFYQRDSGNPSKFKLQRMLLLETKKPRSKLWKFKSGKWAMYFKKGNLEVFLSQLKQTQEIMSSQSQLLLKLKHQLIDDCYKEKEEKSSRRLSPTIEDGEVIDKSMIEDTKTRNDDEEIEGIDEYPKIGVKAKQFDGMITIYDGNNDVNYQMAQSHPRCVISERVRVMSMGSLLCIGGGGGDLYLEEIEDEEVPLVDGVFEAAFGALGDESWCLGDGVLVSS</sequence>
<organism evidence="1">
    <name type="scientific">Tanacetum cinerariifolium</name>
    <name type="common">Dalmatian daisy</name>
    <name type="synonym">Chrysanthemum cinerariifolium</name>
    <dbReference type="NCBI Taxonomy" id="118510"/>
    <lineage>
        <taxon>Eukaryota</taxon>
        <taxon>Viridiplantae</taxon>
        <taxon>Streptophyta</taxon>
        <taxon>Embryophyta</taxon>
        <taxon>Tracheophyta</taxon>
        <taxon>Spermatophyta</taxon>
        <taxon>Magnoliopsida</taxon>
        <taxon>eudicotyledons</taxon>
        <taxon>Gunneridae</taxon>
        <taxon>Pentapetalae</taxon>
        <taxon>asterids</taxon>
        <taxon>campanulids</taxon>
        <taxon>Asterales</taxon>
        <taxon>Asteraceae</taxon>
        <taxon>Asteroideae</taxon>
        <taxon>Anthemideae</taxon>
        <taxon>Anthemidinae</taxon>
        <taxon>Tanacetum</taxon>
    </lineage>
</organism>